<dbReference type="RefSeq" id="WP_379834657.1">
    <property type="nucleotide sequence ID" value="NZ_JBHRYQ010000001.1"/>
</dbReference>
<dbReference type="EMBL" id="JBHRYQ010000001">
    <property type="protein sequence ID" value="MFC3809504.1"/>
    <property type="molecule type" value="Genomic_DNA"/>
</dbReference>
<comment type="similarity">
    <text evidence="1">Belongs to the ROK (NagC/XylR) family.</text>
</comment>
<name>A0ABV7YQT4_9BACT</name>
<dbReference type="InterPro" id="IPR043129">
    <property type="entry name" value="ATPase_NBD"/>
</dbReference>
<keyword evidence="3" id="KW-1185">Reference proteome</keyword>
<accession>A0ABV7YQT4</accession>
<dbReference type="Gene3D" id="3.30.420.40">
    <property type="match status" value="2"/>
</dbReference>
<dbReference type="PANTHER" id="PTHR18964:SF149">
    <property type="entry name" value="BIFUNCTIONAL UDP-N-ACETYLGLUCOSAMINE 2-EPIMERASE_N-ACETYLMANNOSAMINE KINASE"/>
    <property type="match status" value="1"/>
</dbReference>
<dbReference type="SUPFAM" id="SSF53067">
    <property type="entry name" value="Actin-like ATPase domain"/>
    <property type="match status" value="1"/>
</dbReference>
<dbReference type="Proteomes" id="UP001595616">
    <property type="component" value="Unassembled WGS sequence"/>
</dbReference>
<proteinExistence type="inferred from homology"/>
<evidence type="ECO:0000256" key="1">
    <source>
        <dbReference type="ARBA" id="ARBA00006479"/>
    </source>
</evidence>
<dbReference type="InterPro" id="IPR049874">
    <property type="entry name" value="ROK_cs"/>
</dbReference>
<sequence length="305" mass="33041">MILWGIDLGGTKIECSIIKLTDKNQYEVLYKERLPTDSTKGYDSILLKIKLLVANAQASTGLNPNSVGICTPGIIDRETKVLKNANVVCLNNRNLTADLSKTLNLPVFHANDANCFILAETLMGAAKTLPQTPQLAFGVILGTGVGGGIVIKNQVFEGLHGIAGEWGHNFIETTTHRCHCGKSGCLESFISGGALERFYSEKSSQRKTLQEIHEGFLAKTDLRAIETIERLKNYFGKAISQIINVLDPDVIILGGGVSNIDYLYQNISASVIPYLFNKELKTPILKHAIGDSAGVIGAALLTLEK</sequence>
<organism evidence="2 3">
    <name type="scientific">Lacihabitans lacunae</name>
    <dbReference type="NCBI Taxonomy" id="1028214"/>
    <lineage>
        <taxon>Bacteria</taxon>
        <taxon>Pseudomonadati</taxon>
        <taxon>Bacteroidota</taxon>
        <taxon>Cytophagia</taxon>
        <taxon>Cytophagales</taxon>
        <taxon>Leadbetterellaceae</taxon>
        <taxon>Lacihabitans</taxon>
    </lineage>
</organism>
<dbReference type="PANTHER" id="PTHR18964">
    <property type="entry name" value="ROK (REPRESSOR, ORF, KINASE) FAMILY"/>
    <property type="match status" value="1"/>
</dbReference>
<protein>
    <submittedName>
        <fullName evidence="2">ROK family protein</fullName>
    </submittedName>
</protein>
<dbReference type="Pfam" id="PF00480">
    <property type="entry name" value="ROK"/>
    <property type="match status" value="1"/>
</dbReference>
<evidence type="ECO:0000313" key="2">
    <source>
        <dbReference type="EMBL" id="MFC3809504.1"/>
    </source>
</evidence>
<gene>
    <name evidence="2" type="ORF">ACFOOI_02465</name>
</gene>
<evidence type="ECO:0000313" key="3">
    <source>
        <dbReference type="Proteomes" id="UP001595616"/>
    </source>
</evidence>
<dbReference type="PROSITE" id="PS01125">
    <property type="entry name" value="ROK"/>
    <property type="match status" value="1"/>
</dbReference>
<comment type="caution">
    <text evidence="2">The sequence shown here is derived from an EMBL/GenBank/DDBJ whole genome shotgun (WGS) entry which is preliminary data.</text>
</comment>
<reference evidence="3" key="1">
    <citation type="journal article" date="2019" name="Int. J. Syst. Evol. Microbiol.">
        <title>The Global Catalogue of Microorganisms (GCM) 10K type strain sequencing project: providing services to taxonomists for standard genome sequencing and annotation.</title>
        <authorList>
            <consortium name="The Broad Institute Genomics Platform"/>
            <consortium name="The Broad Institute Genome Sequencing Center for Infectious Disease"/>
            <person name="Wu L."/>
            <person name="Ma J."/>
        </authorList>
    </citation>
    <scope>NUCLEOTIDE SEQUENCE [LARGE SCALE GENOMIC DNA]</scope>
    <source>
        <strain evidence="3">CECT 7956</strain>
    </source>
</reference>
<dbReference type="InterPro" id="IPR000600">
    <property type="entry name" value="ROK"/>
</dbReference>